<keyword evidence="1" id="KW-0732">Signal</keyword>
<gene>
    <name evidence="2" type="ORF">B0H63DRAFT_510187</name>
</gene>
<dbReference type="EMBL" id="JAULSW010000004">
    <property type="protein sequence ID" value="KAK3385349.1"/>
    <property type="molecule type" value="Genomic_DNA"/>
</dbReference>
<protein>
    <submittedName>
        <fullName evidence="2">Uncharacterized protein</fullName>
    </submittedName>
</protein>
<dbReference type="AlphaFoldDB" id="A0AAE0NPU8"/>
<sequence length="242" mass="26085">MRSIALAALTSMLVNQAFASTGVLFNGPSCQVGVQGATCYGLADWECCRSAFGAYYESGRVWGDNVYWTIASYNRNNGCGQSAREGVGSTCLSTGHRDIFGVYHFHCPQRCNRSLQTRTDANGTSLAFAGREVPTCDAADDHAIIAGNVTAPVDVPQNGCKSVKLADVYWLAFPGDKERKPYAADLVSKLDDSTAIDWATHTFKDEMKGMVQAILRVKGDGLTSELKEQTASFTTKLKALQG</sequence>
<accession>A0AAE0NPU8</accession>
<dbReference type="Proteomes" id="UP001285441">
    <property type="component" value="Unassembled WGS sequence"/>
</dbReference>
<evidence type="ECO:0000313" key="3">
    <source>
        <dbReference type="Proteomes" id="UP001285441"/>
    </source>
</evidence>
<name>A0AAE0NPU8_9PEZI</name>
<proteinExistence type="predicted"/>
<feature type="signal peptide" evidence="1">
    <location>
        <begin position="1"/>
        <end position="19"/>
    </location>
</feature>
<comment type="caution">
    <text evidence="2">The sequence shown here is derived from an EMBL/GenBank/DDBJ whole genome shotgun (WGS) entry which is preliminary data.</text>
</comment>
<organism evidence="2 3">
    <name type="scientific">Podospora didyma</name>
    <dbReference type="NCBI Taxonomy" id="330526"/>
    <lineage>
        <taxon>Eukaryota</taxon>
        <taxon>Fungi</taxon>
        <taxon>Dikarya</taxon>
        <taxon>Ascomycota</taxon>
        <taxon>Pezizomycotina</taxon>
        <taxon>Sordariomycetes</taxon>
        <taxon>Sordariomycetidae</taxon>
        <taxon>Sordariales</taxon>
        <taxon>Podosporaceae</taxon>
        <taxon>Podospora</taxon>
    </lineage>
</organism>
<reference evidence="2" key="2">
    <citation type="submission" date="2023-06" db="EMBL/GenBank/DDBJ databases">
        <authorList>
            <consortium name="Lawrence Berkeley National Laboratory"/>
            <person name="Haridas S."/>
            <person name="Hensen N."/>
            <person name="Bonometti L."/>
            <person name="Westerberg I."/>
            <person name="Brannstrom I.O."/>
            <person name="Guillou S."/>
            <person name="Cros-Aarteil S."/>
            <person name="Calhoun S."/>
            <person name="Kuo A."/>
            <person name="Mondo S."/>
            <person name="Pangilinan J."/>
            <person name="Riley R."/>
            <person name="LaButti K."/>
            <person name="Andreopoulos B."/>
            <person name="Lipzen A."/>
            <person name="Chen C."/>
            <person name="Yanf M."/>
            <person name="Daum C."/>
            <person name="Ng V."/>
            <person name="Clum A."/>
            <person name="Steindorff A."/>
            <person name="Ohm R."/>
            <person name="Martin F."/>
            <person name="Silar P."/>
            <person name="Natvig D."/>
            <person name="Lalanne C."/>
            <person name="Gautier V."/>
            <person name="Ament-velasquez S.L."/>
            <person name="Kruys A."/>
            <person name="Hutchinson M.I."/>
            <person name="Powell A.J."/>
            <person name="Barry K."/>
            <person name="Miller A.N."/>
            <person name="Grigoriev I.V."/>
            <person name="Debuchy R."/>
            <person name="Gladieux P."/>
            <person name="Thoren M.H."/>
            <person name="Johannesson H."/>
        </authorList>
    </citation>
    <scope>NUCLEOTIDE SEQUENCE</scope>
    <source>
        <strain evidence="2">CBS 232.78</strain>
    </source>
</reference>
<evidence type="ECO:0000256" key="1">
    <source>
        <dbReference type="SAM" id="SignalP"/>
    </source>
</evidence>
<feature type="chain" id="PRO_5041997162" evidence="1">
    <location>
        <begin position="20"/>
        <end position="242"/>
    </location>
</feature>
<reference evidence="2" key="1">
    <citation type="journal article" date="2023" name="Mol. Phylogenet. Evol.">
        <title>Genome-scale phylogeny and comparative genomics of the fungal order Sordariales.</title>
        <authorList>
            <person name="Hensen N."/>
            <person name="Bonometti L."/>
            <person name="Westerberg I."/>
            <person name="Brannstrom I.O."/>
            <person name="Guillou S."/>
            <person name="Cros-Aarteil S."/>
            <person name="Calhoun S."/>
            <person name="Haridas S."/>
            <person name="Kuo A."/>
            <person name="Mondo S."/>
            <person name="Pangilinan J."/>
            <person name="Riley R."/>
            <person name="LaButti K."/>
            <person name="Andreopoulos B."/>
            <person name="Lipzen A."/>
            <person name="Chen C."/>
            <person name="Yan M."/>
            <person name="Daum C."/>
            <person name="Ng V."/>
            <person name="Clum A."/>
            <person name="Steindorff A."/>
            <person name="Ohm R.A."/>
            <person name="Martin F."/>
            <person name="Silar P."/>
            <person name="Natvig D.O."/>
            <person name="Lalanne C."/>
            <person name="Gautier V."/>
            <person name="Ament-Velasquez S.L."/>
            <person name="Kruys A."/>
            <person name="Hutchinson M.I."/>
            <person name="Powell A.J."/>
            <person name="Barry K."/>
            <person name="Miller A.N."/>
            <person name="Grigoriev I.V."/>
            <person name="Debuchy R."/>
            <person name="Gladieux P."/>
            <person name="Hiltunen Thoren M."/>
            <person name="Johannesson H."/>
        </authorList>
    </citation>
    <scope>NUCLEOTIDE SEQUENCE</scope>
    <source>
        <strain evidence="2">CBS 232.78</strain>
    </source>
</reference>
<keyword evidence="3" id="KW-1185">Reference proteome</keyword>
<evidence type="ECO:0000313" key="2">
    <source>
        <dbReference type="EMBL" id="KAK3385349.1"/>
    </source>
</evidence>